<evidence type="ECO:0000313" key="4">
    <source>
        <dbReference type="Proteomes" id="UP000507470"/>
    </source>
</evidence>
<proteinExistence type="predicted"/>
<keyword evidence="2" id="KW-0732">Signal</keyword>
<dbReference type="OrthoDB" id="6119993at2759"/>
<name>A0A6J8C8Z1_MYTCO</name>
<organism evidence="3 4">
    <name type="scientific">Mytilus coruscus</name>
    <name type="common">Sea mussel</name>
    <dbReference type="NCBI Taxonomy" id="42192"/>
    <lineage>
        <taxon>Eukaryota</taxon>
        <taxon>Metazoa</taxon>
        <taxon>Spiralia</taxon>
        <taxon>Lophotrochozoa</taxon>
        <taxon>Mollusca</taxon>
        <taxon>Bivalvia</taxon>
        <taxon>Autobranchia</taxon>
        <taxon>Pteriomorphia</taxon>
        <taxon>Mytilida</taxon>
        <taxon>Mytiloidea</taxon>
        <taxon>Mytilidae</taxon>
        <taxon>Mytilinae</taxon>
        <taxon>Mytilus</taxon>
    </lineage>
</organism>
<feature type="chain" id="PRO_5027102310" description="SUEL-type lectin domain-containing protein" evidence="2">
    <location>
        <begin position="25"/>
        <end position="446"/>
    </location>
</feature>
<dbReference type="EMBL" id="CACVKT020005076">
    <property type="protein sequence ID" value="CAC5392885.1"/>
    <property type="molecule type" value="Genomic_DNA"/>
</dbReference>
<evidence type="ECO:0000313" key="3">
    <source>
        <dbReference type="EMBL" id="CAC5392885.1"/>
    </source>
</evidence>
<keyword evidence="4" id="KW-1185">Reference proteome</keyword>
<keyword evidence="1" id="KW-0472">Membrane</keyword>
<sequence length="446" mass="50308">MGDITFNFFRLSLAILSLSDKSHGLSFERFECEKSQTELNCTVGTSIDDVNITFHDELNACSLTNDVNKETMISLDSASYPSCIGHNSCVLTVKIINVSNSVSDKTWRLFIQYHCVRTSNQNHNPKEPQTVCPFNMESVACGSTLRKIEIQSVELIPYLSVCEEQILNNSCTELIYQNVNTSCNGKQKCEPLIWNKSVFTWDDCIRIPKLFNISFSCVKAIPTVLTLQGKSNVEGVAVGVTVGIIIIVGVVVGLMWFVRRKRTDDKHNIANHHDENNDYIGNQNIAMSANSTSEVSKNLELKSCNPKGTNKGETVNDLESNFETRIRRETKSPYYNLANHSTVLEPMRFPVQHLNANNYEMAKPITDSKNDKNRTISENDNYAFYEDQYDISGKIDRSDHQQGIYSRAVDTVYDIAIHSRQNIVIDQTYDHAFGPTTGDDYDIAKN</sequence>
<feature type="transmembrane region" description="Helical" evidence="1">
    <location>
        <begin position="236"/>
        <end position="258"/>
    </location>
</feature>
<keyword evidence="1" id="KW-0812">Transmembrane</keyword>
<evidence type="ECO:0008006" key="5">
    <source>
        <dbReference type="Google" id="ProtNLM"/>
    </source>
</evidence>
<dbReference type="AlphaFoldDB" id="A0A6J8C8Z1"/>
<dbReference type="Proteomes" id="UP000507470">
    <property type="component" value="Unassembled WGS sequence"/>
</dbReference>
<reference evidence="3 4" key="1">
    <citation type="submission" date="2020-06" db="EMBL/GenBank/DDBJ databases">
        <authorList>
            <person name="Li R."/>
            <person name="Bekaert M."/>
        </authorList>
    </citation>
    <scope>NUCLEOTIDE SEQUENCE [LARGE SCALE GENOMIC DNA]</scope>
    <source>
        <strain evidence="4">wild</strain>
    </source>
</reference>
<keyword evidence="1" id="KW-1133">Transmembrane helix</keyword>
<feature type="signal peptide" evidence="2">
    <location>
        <begin position="1"/>
        <end position="24"/>
    </location>
</feature>
<gene>
    <name evidence="3" type="ORF">MCOR_27789</name>
</gene>
<evidence type="ECO:0000256" key="1">
    <source>
        <dbReference type="SAM" id="Phobius"/>
    </source>
</evidence>
<evidence type="ECO:0000256" key="2">
    <source>
        <dbReference type="SAM" id="SignalP"/>
    </source>
</evidence>
<accession>A0A6J8C8Z1</accession>
<protein>
    <recommendedName>
        <fullName evidence="5">SUEL-type lectin domain-containing protein</fullName>
    </recommendedName>
</protein>